<dbReference type="Proteomes" id="UP000001640">
    <property type="component" value="Chromosome 1"/>
</dbReference>
<dbReference type="Pfam" id="PF00248">
    <property type="entry name" value="Aldo_ket_red"/>
    <property type="match status" value="1"/>
</dbReference>
<dbReference type="FunFam" id="3.20.20.100:FF:000004">
    <property type="entry name" value="Oxidoreductase, aldo/keto reductase"/>
    <property type="match status" value="1"/>
</dbReference>
<evidence type="ECO:0000313" key="4">
    <source>
        <dbReference type="Proteomes" id="UP000001640"/>
    </source>
</evidence>
<dbReference type="HOGENOM" id="CLU_023205_2_0_1"/>
<protein>
    <recommendedName>
        <fullName evidence="2">NADP-dependent oxidoreductase domain-containing protein</fullName>
    </recommendedName>
</protein>
<dbReference type="SUPFAM" id="SSF51430">
    <property type="entry name" value="NAD(P)-linked oxidoreductase"/>
    <property type="match status" value="1"/>
</dbReference>
<dbReference type="InParanoid" id="G0V5Y1"/>
<keyword evidence="1" id="KW-0560">Oxidoreductase</keyword>
<dbReference type="STRING" id="1064592.G0V5Y1"/>
<keyword evidence="4" id="KW-1185">Reference proteome</keyword>
<dbReference type="Gene3D" id="3.20.20.100">
    <property type="entry name" value="NADP-dependent oxidoreductase domain"/>
    <property type="match status" value="1"/>
</dbReference>
<feature type="domain" description="NADP-dependent oxidoreductase" evidence="2">
    <location>
        <begin position="19"/>
        <end position="335"/>
    </location>
</feature>
<dbReference type="InterPro" id="IPR050523">
    <property type="entry name" value="AKR_Detox_Biosynth"/>
</dbReference>
<reference key="2">
    <citation type="submission" date="2011-08" db="EMBL/GenBank/DDBJ databases">
        <title>Genome sequence of Naumovozyma castellii.</title>
        <authorList>
            <person name="Gordon J.L."/>
            <person name="Armisen D."/>
            <person name="Proux-Wera E."/>
            <person name="OhEigeartaigh S.S."/>
            <person name="Byrne K.P."/>
            <person name="Wolfe K.H."/>
        </authorList>
    </citation>
    <scope>NUCLEOTIDE SEQUENCE</scope>
    <source>
        <strain>Type strain:CBS 4309</strain>
    </source>
</reference>
<dbReference type="GO" id="GO:0005829">
    <property type="term" value="C:cytosol"/>
    <property type="evidence" value="ECO:0007669"/>
    <property type="project" value="UniProtKB-ARBA"/>
</dbReference>
<proteinExistence type="predicted"/>
<evidence type="ECO:0000313" key="3">
    <source>
        <dbReference type="EMBL" id="CCC66869.1"/>
    </source>
</evidence>
<dbReference type="OrthoDB" id="48988at2759"/>
<dbReference type="RefSeq" id="XP_003673260.1">
    <property type="nucleotide sequence ID" value="XM_003673212.1"/>
</dbReference>
<accession>G0V5Y1</accession>
<sequence>MSKLVQQVNFGNTGIKISPIIVGCMSYGSKEWAPWVQDDKEKVFTILKHCYDRGLRTFDTADVYSNGYSERLLGEFLKKYNIRRETVVILTKLFAPVDESLKFKFADPSTSENILLDLTNQQGLSRKHIMQAVKNSVERLGTYIDVLQIHRFDPNTPIKETMKGLNDVIEGGDVRYIGASSMLPTQFVEMQGIADKHDWFQFVNVQSCYNLVYREDERDLFQYCKKHNIALTPWSPNHQGLLTRPVGVESTRSSKDTFINATKMKEMDPAEVEIINRIEELSKKKNVPMAVLSTAWVLSKQCSPIVGMSSINRVDEAITALDVTFTEEEIKYLEEPYKPKNFFF</sequence>
<dbReference type="GO" id="GO:0016491">
    <property type="term" value="F:oxidoreductase activity"/>
    <property type="evidence" value="ECO:0007669"/>
    <property type="project" value="UniProtKB-KW"/>
</dbReference>
<dbReference type="CDD" id="cd19079">
    <property type="entry name" value="AKR_EcYajO-like"/>
    <property type="match status" value="1"/>
</dbReference>
<dbReference type="InterPro" id="IPR023210">
    <property type="entry name" value="NADP_OxRdtase_dom"/>
</dbReference>
<organism evidence="3 4">
    <name type="scientific">Naumovozyma castellii</name>
    <name type="common">Yeast</name>
    <name type="synonym">Saccharomyces castellii</name>
    <dbReference type="NCBI Taxonomy" id="27288"/>
    <lineage>
        <taxon>Eukaryota</taxon>
        <taxon>Fungi</taxon>
        <taxon>Dikarya</taxon>
        <taxon>Ascomycota</taxon>
        <taxon>Saccharomycotina</taxon>
        <taxon>Saccharomycetes</taxon>
        <taxon>Saccharomycetales</taxon>
        <taxon>Saccharomycetaceae</taxon>
        <taxon>Naumovozyma</taxon>
    </lineage>
</organism>
<dbReference type="PANTHER" id="PTHR43364">
    <property type="entry name" value="NADH-SPECIFIC METHYLGLYOXAL REDUCTASE-RELATED"/>
    <property type="match status" value="1"/>
</dbReference>
<dbReference type="EMBL" id="HE576752">
    <property type="protein sequence ID" value="CCC66869.1"/>
    <property type="molecule type" value="Genomic_DNA"/>
</dbReference>
<dbReference type="KEGG" id="ncs:NCAS_0A03110"/>
<dbReference type="InterPro" id="IPR036812">
    <property type="entry name" value="NAD(P)_OxRdtase_dom_sf"/>
</dbReference>
<dbReference type="AlphaFoldDB" id="G0V5Y1"/>
<gene>
    <name evidence="3" type="primary">NCAS0A03110</name>
    <name evidence="3" type="ordered locus">NCAS_0A03110</name>
</gene>
<name>G0V5Y1_NAUCA</name>
<dbReference type="eggNOG" id="KOG1575">
    <property type="taxonomic scope" value="Eukaryota"/>
</dbReference>
<reference evidence="4" key="1">
    <citation type="journal article" date="2011" name="Proc. Natl. Acad. Sci. U.S.A.">
        <title>Evolutionary erosion of yeast sex chromosomes by mating-type switching accidents.</title>
        <authorList>
            <person name="Gordon J.L."/>
            <person name="Armisen D."/>
            <person name="Proux-Wera E."/>
            <person name="Oheigeartaigh S.S."/>
            <person name="Byrne K.P."/>
            <person name="Wolfe K.H."/>
        </authorList>
    </citation>
    <scope>NUCLEOTIDE SEQUENCE [LARGE SCALE GENOMIC DNA]</scope>
    <source>
        <strain evidence="4">ATCC 76901 / BCRC 22586 / CBS 4309 / NBRC 1992 / NRRL Y-12630</strain>
    </source>
</reference>
<dbReference type="GeneID" id="96900358"/>
<evidence type="ECO:0000256" key="1">
    <source>
        <dbReference type="ARBA" id="ARBA00023002"/>
    </source>
</evidence>
<evidence type="ECO:0000259" key="2">
    <source>
        <dbReference type="Pfam" id="PF00248"/>
    </source>
</evidence>
<dbReference type="OMA" id="ICRDDER"/>
<dbReference type="PANTHER" id="PTHR43364:SF15">
    <property type="entry name" value="ARYL-ALCOHOL DEHYDROGENASE AAD16-RELATED"/>
    <property type="match status" value="1"/>
</dbReference>